<dbReference type="Pfam" id="PF06708">
    <property type="entry name" value="DUF1195"/>
    <property type="match status" value="1"/>
</dbReference>
<evidence type="ECO:0000313" key="3">
    <source>
        <dbReference type="Proteomes" id="UP001604336"/>
    </source>
</evidence>
<keyword evidence="1" id="KW-1133">Transmembrane helix</keyword>
<dbReference type="EMBL" id="JBFOLK010000012">
    <property type="protein sequence ID" value="KAL2471766.1"/>
    <property type="molecule type" value="Genomic_DNA"/>
</dbReference>
<organism evidence="2 3">
    <name type="scientific">Abeliophyllum distichum</name>
    <dbReference type="NCBI Taxonomy" id="126358"/>
    <lineage>
        <taxon>Eukaryota</taxon>
        <taxon>Viridiplantae</taxon>
        <taxon>Streptophyta</taxon>
        <taxon>Embryophyta</taxon>
        <taxon>Tracheophyta</taxon>
        <taxon>Spermatophyta</taxon>
        <taxon>Magnoliopsida</taxon>
        <taxon>eudicotyledons</taxon>
        <taxon>Gunneridae</taxon>
        <taxon>Pentapetalae</taxon>
        <taxon>asterids</taxon>
        <taxon>lamiids</taxon>
        <taxon>Lamiales</taxon>
        <taxon>Oleaceae</taxon>
        <taxon>Forsythieae</taxon>
        <taxon>Abeliophyllum</taxon>
    </lineage>
</organism>
<dbReference type="PANTHER" id="PTHR34358:SF2">
    <property type="entry name" value="OS03G0411600 PROTEIN"/>
    <property type="match status" value="1"/>
</dbReference>
<keyword evidence="1" id="KW-0472">Membrane</keyword>
<name>A0ABD1Q6G7_9LAMI</name>
<dbReference type="PANTHER" id="PTHR34358">
    <property type="entry name" value="OS03G0411600 PROTEIN"/>
    <property type="match status" value="1"/>
</dbReference>
<gene>
    <name evidence="2" type="ORF">Adt_39902</name>
</gene>
<dbReference type="AlphaFoldDB" id="A0ABD1Q6G7"/>
<reference evidence="3" key="1">
    <citation type="submission" date="2024-07" db="EMBL/GenBank/DDBJ databases">
        <title>Two chromosome-level genome assemblies of Korean endemic species Abeliophyllum distichum and Forsythia ovata (Oleaceae).</title>
        <authorList>
            <person name="Jang H."/>
        </authorList>
    </citation>
    <scope>NUCLEOTIDE SEQUENCE [LARGE SCALE GENOMIC DNA]</scope>
</reference>
<proteinExistence type="predicted"/>
<evidence type="ECO:0008006" key="4">
    <source>
        <dbReference type="Google" id="ProtNLM"/>
    </source>
</evidence>
<accession>A0ABD1Q6G7</accession>
<dbReference type="Proteomes" id="UP001604336">
    <property type="component" value="Unassembled WGS sequence"/>
</dbReference>
<keyword evidence="3" id="KW-1185">Reference proteome</keyword>
<dbReference type="InterPro" id="IPR010608">
    <property type="entry name" value="DUF1195"/>
</dbReference>
<evidence type="ECO:0000256" key="1">
    <source>
        <dbReference type="SAM" id="Phobius"/>
    </source>
</evidence>
<sequence length="173" mass="19769">MKDEETQVTAAIATTQKEGFCGGFFGRGRYKIWVLGAIVLLALWSMFTTSVTLKWSAVNLKQSSDGLDSTIHGDLDVLAVDEREKMVRHMWDVYSHSTSIRLPSFWREAFEAAYQDLTSEVAGIRDAAISEIAKMSFRSRDIYEPPPVQSTIRYRTSKNEVRTRRLLGKKRRQ</sequence>
<keyword evidence="1" id="KW-0812">Transmembrane</keyword>
<protein>
    <recommendedName>
        <fullName evidence="4">Sugar transporter</fullName>
    </recommendedName>
</protein>
<comment type="caution">
    <text evidence="2">The sequence shown here is derived from an EMBL/GenBank/DDBJ whole genome shotgun (WGS) entry which is preliminary data.</text>
</comment>
<evidence type="ECO:0000313" key="2">
    <source>
        <dbReference type="EMBL" id="KAL2471766.1"/>
    </source>
</evidence>
<feature type="transmembrane region" description="Helical" evidence="1">
    <location>
        <begin position="32"/>
        <end position="53"/>
    </location>
</feature>